<evidence type="ECO:0000313" key="9">
    <source>
        <dbReference type="Proteomes" id="UP001060336"/>
    </source>
</evidence>
<comment type="similarity">
    <text evidence="2">Belongs to the methylmalonyl-CoA mutase family.</text>
</comment>
<evidence type="ECO:0000256" key="4">
    <source>
        <dbReference type="ARBA" id="ARBA00022628"/>
    </source>
</evidence>
<dbReference type="GO" id="GO:0031419">
    <property type="term" value="F:cobalamin binding"/>
    <property type="evidence" value="ECO:0007669"/>
    <property type="project" value="UniProtKB-KW"/>
</dbReference>
<name>A0A9J7AMN2_9PROT</name>
<dbReference type="GO" id="GO:0005737">
    <property type="term" value="C:cytoplasm"/>
    <property type="evidence" value="ECO:0007669"/>
    <property type="project" value="TreeGrafter"/>
</dbReference>
<evidence type="ECO:0000256" key="5">
    <source>
        <dbReference type="ARBA" id="ARBA00023235"/>
    </source>
</evidence>
<dbReference type="InterPro" id="IPR058549">
    <property type="entry name" value="MeMalonylCoA_mutase_a/b_site"/>
</dbReference>
<dbReference type="SUPFAM" id="SSF52242">
    <property type="entry name" value="Cobalamin (vitamin B12)-binding domain"/>
    <property type="match status" value="1"/>
</dbReference>
<sequence>MSVLDNETLMALAEEFPETSRDAWMAAVETALKGAPFEKVLTRQTYEGLRLQPIYTAEDAPDGRAAPVVVGTRTETGWDVRQMQAHGDPAEVAKAVKQDLERGATSILLRIDRPGVDGVVVGSVEDLGRALDGVHLNMVPVALDAGAYAPRAAALLEELWSKRGNAAGEVSGSFRIDPLGALAREGWLPNTLDAALAELGETASRTASAYPKVRAVGVDTAPYYEAGANEVQDLAFSMATAIAYLRAMETAGLDVAAAARQIEFSYALGVDVFQGIAKLRAARRLWARILEASGADAAAAPMLQHVVTAERAIAGRDVWVNMLRATVSTFAAGVGGADSLTVLPYDSAFGLPDGFARRIARNTQIILMEESGLHRVADPAGGSWYVERLSDEYASRAWVLLQQIERDGGMAAALTAGAVSKLVADGWAERERNVARRKEELTGVSAYPNLKEETATGLTVDREALRAKLGAGAWPNRGDAGANLEPLARHRLGEGFEALRDASDAFLAKTGKRPAIFQLNIGTPADFTARATFAQNYFAAGGIESAPAESVDEFAASGCRFAVLCSSDKIYGEEAAEAAGNLKRAGAERIFLAGRPGDNEAAWRDAGIDGFIYVGDQTLATLREVAAGLGVIEQ</sequence>
<evidence type="ECO:0000256" key="2">
    <source>
        <dbReference type="ARBA" id="ARBA00008465"/>
    </source>
</evidence>
<dbReference type="Proteomes" id="UP001060336">
    <property type="component" value="Chromosome"/>
</dbReference>
<dbReference type="InterPro" id="IPR006099">
    <property type="entry name" value="MeMalonylCoA_mutase_a/b_cat"/>
</dbReference>
<accession>A0A9J7AMN2</accession>
<dbReference type="SUPFAM" id="SSF51703">
    <property type="entry name" value="Cobalamin (vitamin B12)-dependent enzymes"/>
    <property type="match status" value="1"/>
</dbReference>
<protein>
    <recommendedName>
        <fullName evidence="3">methylmalonyl-CoA mutase</fullName>
        <ecNumber evidence="3">5.4.99.2</ecNumber>
    </recommendedName>
</protein>
<keyword evidence="9" id="KW-1185">Reference proteome</keyword>
<evidence type="ECO:0000256" key="3">
    <source>
        <dbReference type="ARBA" id="ARBA00012398"/>
    </source>
</evidence>
<dbReference type="RefSeq" id="WP_257766929.1">
    <property type="nucleotide sequence ID" value="NZ_CP102480.1"/>
</dbReference>
<dbReference type="PANTHER" id="PTHR48101:SF4">
    <property type="entry name" value="METHYLMALONYL-COA MUTASE, MITOCHONDRIAL"/>
    <property type="match status" value="1"/>
</dbReference>
<keyword evidence="5" id="KW-0413">Isomerase</keyword>
<feature type="domain" description="Methylmalonyl-CoA mutase alpha/beta chain catalytic" evidence="7">
    <location>
        <begin position="45"/>
        <end position="467"/>
    </location>
</feature>
<reference evidence="8" key="1">
    <citation type="submission" date="2022-08" db="EMBL/GenBank/DDBJ databases">
        <title>Nisaea acidiphila sp. nov., isolated from a marine algal debris and emended description of the genus Nisaea Urios et al. 2008.</title>
        <authorList>
            <person name="Kwon K."/>
        </authorList>
    </citation>
    <scope>NUCLEOTIDE SEQUENCE</scope>
    <source>
        <strain evidence="8">MEBiC11861</strain>
    </source>
</reference>
<dbReference type="GO" id="GO:0019678">
    <property type="term" value="P:propionate metabolic process, methylmalonyl pathway"/>
    <property type="evidence" value="ECO:0007669"/>
    <property type="project" value="TreeGrafter"/>
</dbReference>
<comment type="cofactor">
    <cofactor evidence="1">
        <name>adenosylcob(III)alamin</name>
        <dbReference type="ChEBI" id="CHEBI:18408"/>
    </cofactor>
</comment>
<dbReference type="EMBL" id="CP102480">
    <property type="protein sequence ID" value="UUX48422.1"/>
    <property type="molecule type" value="Genomic_DNA"/>
</dbReference>
<dbReference type="Gene3D" id="3.40.50.280">
    <property type="entry name" value="Cobalamin-binding domain"/>
    <property type="match status" value="1"/>
</dbReference>
<evidence type="ECO:0000256" key="6">
    <source>
        <dbReference type="ARBA" id="ARBA00023285"/>
    </source>
</evidence>
<dbReference type="GO" id="GO:0004494">
    <property type="term" value="F:methylmalonyl-CoA mutase activity"/>
    <property type="evidence" value="ECO:0007669"/>
    <property type="project" value="UniProtKB-EC"/>
</dbReference>
<proteinExistence type="inferred from homology"/>
<dbReference type="Gene3D" id="3.20.20.240">
    <property type="entry name" value="Methylmalonyl-CoA mutase"/>
    <property type="match status" value="1"/>
</dbReference>
<dbReference type="GO" id="GO:0046872">
    <property type="term" value="F:metal ion binding"/>
    <property type="evidence" value="ECO:0007669"/>
    <property type="project" value="InterPro"/>
</dbReference>
<dbReference type="PANTHER" id="PTHR48101">
    <property type="entry name" value="METHYLMALONYL-COA MUTASE, MITOCHONDRIAL-RELATED"/>
    <property type="match status" value="1"/>
</dbReference>
<evidence type="ECO:0000313" key="8">
    <source>
        <dbReference type="EMBL" id="UUX48422.1"/>
    </source>
</evidence>
<evidence type="ECO:0000259" key="7">
    <source>
        <dbReference type="Pfam" id="PF01642"/>
    </source>
</evidence>
<dbReference type="KEGG" id="naci:NUH88_13465"/>
<dbReference type="EC" id="5.4.99.2" evidence="3"/>
<dbReference type="PROSITE" id="PS00544">
    <property type="entry name" value="METMALONYL_COA_MUTASE"/>
    <property type="match status" value="1"/>
</dbReference>
<dbReference type="CDD" id="cd03677">
    <property type="entry name" value="MM_CoA_mutase_beta"/>
    <property type="match status" value="1"/>
</dbReference>
<evidence type="ECO:0000256" key="1">
    <source>
        <dbReference type="ARBA" id="ARBA00001922"/>
    </source>
</evidence>
<dbReference type="InterPro" id="IPR036724">
    <property type="entry name" value="Cobalamin-bd_sf"/>
</dbReference>
<organism evidence="8 9">
    <name type="scientific">Nisaea acidiphila</name>
    <dbReference type="NCBI Taxonomy" id="1862145"/>
    <lineage>
        <taxon>Bacteria</taxon>
        <taxon>Pseudomonadati</taxon>
        <taxon>Pseudomonadota</taxon>
        <taxon>Alphaproteobacteria</taxon>
        <taxon>Rhodospirillales</taxon>
        <taxon>Thalassobaculaceae</taxon>
        <taxon>Nisaea</taxon>
    </lineage>
</organism>
<keyword evidence="4" id="KW-0846">Cobalamin</keyword>
<dbReference type="AlphaFoldDB" id="A0A9J7AMN2"/>
<dbReference type="Pfam" id="PF01642">
    <property type="entry name" value="MM_CoA_mutase"/>
    <property type="match status" value="1"/>
</dbReference>
<gene>
    <name evidence="8" type="ORF">NUH88_13465</name>
</gene>
<keyword evidence="6" id="KW-0170">Cobalt</keyword>
<dbReference type="InterPro" id="IPR016176">
    <property type="entry name" value="Cbl-dep_enz_cat"/>
</dbReference>